<dbReference type="InterPro" id="IPR050832">
    <property type="entry name" value="Bact_Acetyltransf"/>
</dbReference>
<keyword evidence="6" id="KW-1185">Reference proteome</keyword>
<evidence type="ECO:0000313" key="4">
    <source>
        <dbReference type="EMBL" id="PLT97828.1"/>
    </source>
</evidence>
<evidence type="ECO:0000256" key="1">
    <source>
        <dbReference type="ARBA" id="ARBA00022679"/>
    </source>
</evidence>
<evidence type="ECO:0000259" key="3">
    <source>
        <dbReference type="PROSITE" id="PS51186"/>
    </source>
</evidence>
<keyword evidence="2 5" id="KW-0012">Acyltransferase</keyword>
<dbReference type="PROSITE" id="PS51186">
    <property type="entry name" value="GNAT"/>
    <property type="match status" value="1"/>
</dbReference>
<dbReference type="RefSeq" id="WP_011975238.1">
    <property type="nucleotide sequence ID" value="NZ_ATYC01000022.1"/>
</dbReference>
<protein>
    <submittedName>
        <fullName evidence="5">IAA acetyltransferase</fullName>
        <ecNumber evidence="5">2.3.1.-</ecNumber>
    </submittedName>
    <submittedName>
        <fullName evidence="4">N-acetyltransferase</fullName>
    </submittedName>
</protein>
<dbReference type="GeneID" id="61612155"/>
<dbReference type="PANTHER" id="PTHR43877:SF2">
    <property type="entry name" value="AMINOALKYLPHOSPHONATE N-ACETYLTRANSFERASE-RELATED"/>
    <property type="match status" value="1"/>
</dbReference>
<dbReference type="InterPro" id="IPR000182">
    <property type="entry name" value="GNAT_dom"/>
</dbReference>
<evidence type="ECO:0000313" key="5">
    <source>
        <dbReference type="EMBL" id="VTZ59993.1"/>
    </source>
</evidence>
<organism evidence="5">
    <name type="scientific">Sinorhizobium medicae</name>
    <dbReference type="NCBI Taxonomy" id="110321"/>
    <lineage>
        <taxon>Bacteria</taxon>
        <taxon>Pseudomonadati</taxon>
        <taxon>Pseudomonadota</taxon>
        <taxon>Alphaproteobacteria</taxon>
        <taxon>Hyphomicrobiales</taxon>
        <taxon>Rhizobiaceae</taxon>
        <taxon>Sinorhizobium/Ensifer group</taxon>
        <taxon>Sinorhizobium</taxon>
    </lineage>
</organism>
<dbReference type="Gene3D" id="3.40.630.30">
    <property type="match status" value="1"/>
</dbReference>
<dbReference type="EC" id="2.3.1.-" evidence="5"/>
<dbReference type="Proteomes" id="UP000507954">
    <property type="component" value="Unassembled WGS sequence"/>
</dbReference>
<dbReference type="Proteomes" id="UP001190825">
    <property type="component" value="Unassembled WGS sequence"/>
</dbReference>
<accession>A0A508WRW1</accession>
<name>A0A508WRW1_9HYPH</name>
<proteinExistence type="predicted"/>
<reference evidence="4" key="1">
    <citation type="submission" date="2017-04" db="EMBL/GenBank/DDBJ databases">
        <authorList>
            <person name="Porter S."/>
            <person name="Friesen M.L."/>
            <person name="Faber-Hammond J."/>
        </authorList>
    </citation>
    <scope>NUCLEOTIDE SEQUENCE</scope>
    <source>
        <strain evidence="4">Str16</strain>
    </source>
</reference>
<evidence type="ECO:0000256" key="2">
    <source>
        <dbReference type="ARBA" id="ARBA00023315"/>
    </source>
</evidence>
<reference evidence="4 6" key="2">
    <citation type="journal article" date="2018" name="FEMS Microbiol. Ecol.">
        <title>Co-invading symbiotic mutualists of Medicago polymorpha retain high ancestral diversity and contain diverse accessory genomes.</title>
        <authorList>
            <person name="Porter S.S."/>
            <person name="Faber-Hammond J.J."/>
            <person name="Friesen M.L."/>
        </authorList>
    </citation>
    <scope>NUCLEOTIDE SEQUENCE [LARGE SCALE GENOMIC DNA]</scope>
    <source>
        <strain evidence="4 6">Str16</strain>
    </source>
</reference>
<gene>
    <name evidence="4" type="ORF">BMJ33_25095</name>
    <name evidence="5" type="ORF">EMEDMD4_130044</name>
</gene>
<dbReference type="EMBL" id="NBUC01000126">
    <property type="protein sequence ID" value="PLT97828.1"/>
    <property type="molecule type" value="Genomic_DNA"/>
</dbReference>
<dbReference type="InterPro" id="IPR016181">
    <property type="entry name" value="Acyl_CoA_acyltransferase"/>
</dbReference>
<sequence>MPTVTIAEEPPRQLAVLRLLEMSDAYASSLYPAESNHLVDLSQLELSTVSFFVARRDDHIVGCCALVEAGDGTAEIKRMFVDPEARGLKAGRLLLSALEGKAEKLGLTAIRLETGIYQPEAIGLYKASGYVERAPFGSYQPDPLSLFMEKRVAQTVRS</sequence>
<dbReference type="OMA" id="MQTNPRL"/>
<keyword evidence="1 5" id="KW-0808">Transferase</keyword>
<dbReference type="CDD" id="cd04301">
    <property type="entry name" value="NAT_SF"/>
    <property type="match status" value="1"/>
</dbReference>
<dbReference type="Pfam" id="PF00583">
    <property type="entry name" value="Acetyltransf_1"/>
    <property type="match status" value="1"/>
</dbReference>
<dbReference type="PANTHER" id="PTHR43877">
    <property type="entry name" value="AMINOALKYLPHOSPHONATE N-ACETYLTRANSFERASE-RELATED-RELATED"/>
    <property type="match status" value="1"/>
</dbReference>
<dbReference type="SUPFAM" id="SSF55729">
    <property type="entry name" value="Acyl-CoA N-acyltransferases (Nat)"/>
    <property type="match status" value="1"/>
</dbReference>
<dbReference type="GO" id="GO:0016747">
    <property type="term" value="F:acyltransferase activity, transferring groups other than amino-acyl groups"/>
    <property type="evidence" value="ECO:0007669"/>
    <property type="project" value="InterPro"/>
</dbReference>
<evidence type="ECO:0000313" key="6">
    <source>
        <dbReference type="Proteomes" id="UP001190825"/>
    </source>
</evidence>
<dbReference type="EMBL" id="CABFNB010000035">
    <property type="protein sequence ID" value="VTZ59993.1"/>
    <property type="molecule type" value="Genomic_DNA"/>
</dbReference>
<dbReference type="AlphaFoldDB" id="A0A508WRW1"/>
<reference evidence="5" key="3">
    <citation type="submission" date="2019-06" db="EMBL/GenBank/DDBJ databases">
        <authorList>
            <person name="Le Quere A."/>
            <person name="Colella S."/>
        </authorList>
    </citation>
    <scope>NUCLEOTIDE SEQUENCE</scope>
    <source>
        <strain evidence="5">EmedicaeMD41</strain>
    </source>
</reference>
<feature type="domain" description="N-acetyltransferase" evidence="3">
    <location>
        <begin position="4"/>
        <end position="153"/>
    </location>
</feature>